<dbReference type="AlphaFoldDB" id="A0A811U2G3"/>
<dbReference type="GO" id="GO:0015031">
    <property type="term" value="P:protein transport"/>
    <property type="evidence" value="ECO:0007669"/>
    <property type="project" value="UniProtKB-KW"/>
</dbReference>
<dbReference type="GO" id="GO:0007268">
    <property type="term" value="P:chemical synaptic transmission"/>
    <property type="evidence" value="ECO:0007669"/>
    <property type="project" value="TreeGrafter"/>
</dbReference>
<evidence type="ECO:0000313" key="2">
    <source>
        <dbReference type="EMBL" id="CAD6991663.1"/>
    </source>
</evidence>
<comment type="function">
    <text evidence="1">Component of the exocyst complex involved in the docking of exocytic vesicles with fusion sites on the plasma membrane.</text>
</comment>
<dbReference type="GO" id="GO:0006612">
    <property type="term" value="P:protein targeting to membrane"/>
    <property type="evidence" value="ECO:0007669"/>
    <property type="project" value="UniProtKB-UniRule"/>
</dbReference>
<reference evidence="2" key="1">
    <citation type="submission" date="2020-11" db="EMBL/GenBank/DDBJ databases">
        <authorList>
            <person name="Whitehead M."/>
        </authorList>
    </citation>
    <scope>NUCLEOTIDE SEQUENCE</scope>
    <source>
        <strain evidence="2">EGII</strain>
    </source>
</reference>
<dbReference type="PANTHER" id="PTHR14146">
    <property type="entry name" value="EXOCYST COMPLEX COMPONENT 4"/>
    <property type="match status" value="1"/>
</dbReference>
<name>A0A811U2G3_CERCA</name>
<dbReference type="GO" id="GO:0006893">
    <property type="term" value="P:Golgi to plasma membrane transport"/>
    <property type="evidence" value="ECO:0007669"/>
    <property type="project" value="TreeGrafter"/>
</dbReference>
<keyword evidence="1" id="KW-0813">Transport</keyword>
<keyword evidence="1" id="KW-0653">Protein transport</keyword>
<keyword evidence="1" id="KW-0268">Exocytosis</keyword>
<accession>A0A811U2G3</accession>
<dbReference type="GO" id="GO:0000145">
    <property type="term" value="C:exocyst"/>
    <property type="evidence" value="ECO:0007669"/>
    <property type="project" value="UniProtKB-UniRule"/>
</dbReference>
<dbReference type="GO" id="GO:0045202">
    <property type="term" value="C:synapse"/>
    <property type="evidence" value="ECO:0007669"/>
    <property type="project" value="TreeGrafter"/>
</dbReference>
<dbReference type="Proteomes" id="UP000606786">
    <property type="component" value="Unassembled WGS sequence"/>
</dbReference>
<proteinExistence type="inferred from homology"/>
<dbReference type="OrthoDB" id="272977at2759"/>
<evidence type="ECO:0000313" key="3">
    <source>
        <dbReference type="Proteomes" id="UP000606786"/>
    </source>
</evidence>
<gene>
    <name evidence="2" type="ORF">CCAP1982_LOCUS577</name>
</gene>
<comment type="caution">
    <text evidence="2">The sequence shown here is derived from an EMBL/GenBank/DDBJ whole genome shotgun (WGS) entry which is preliminary data.</text>
</comment>
<dbReference type="EMBL" id="CAJHJT010000001">
    <property type="protein sequence ID" value="CAD6991663.1"/>
    <property type="molecule type" value="Genomic_DNA"/>
</dbReference>
<organism evidence="2 3">
    <name type="scientific">Ceratitis capitata</name>
    <name type="common">Mediterranean fruit fly</name>
    <name type="synonym">Tephritis capitata</name>
    <dbReference type="NCBI Taxonomy" id="7213"/>
    <lineage>
        <taxon>Eukaryota</taxon>
        <taxon>Metazoa</taxon>
        <taxon>Ecdysozoa</taxon>
        <taxon>Arthropoda</taxon>
        <taxon>Hexapoda</taxon>
        <taxon>Insecta</taxon>
        <taxon>Pterygota</taxon>
        <taxon>Neoptera</taxon>
        <taxon>Endopterygota</taxon>
        <taxon>Diptera</taxon>
        <taxon>Brachycera</taxon>
        <taxon>Muscomorpha</taxon>
        <taxon>Tephritoidea</taxon>
        <taxon>Tephritidae</taxon>
        <taxon>Ceratitis</taxon>
        <taxon>Ceratitis</taxon>
    </lineage>
</organism>
<comment type="similarity">
    <text evidence="1">Belongs to the SEC8 family.</text>
</comment>
<keyword evidence="3" id="KW-1185">Reference proteome</keyword>
<dbReference type="InterPro" id="IPR039682">
    <property type="entry name" value="Sec8/EXOC4"/>
</dbReference>
<evidence type="ECO:0000256" key="1">
    <source>
        <dbReference type="RuleBase" id="RU367079"/>
    </source>
</evidence>
<dbReference type="GO" id="GO:0032584">
    <property type="term" value="C:growth cone membrane"/>
    <property type="evidence" value="ECO:0007669"/>
    <property type="project" value="TreeGrafter"/>
</dbReference>
<dbReference type="GO" id="GO:0090522">
    <property type="term" value="P:vesicle tethering involved in exocytosis"/>
    <property type="evidence" value="ECO:0007669"/>
    <property type="project" value="UniProtKB-UniRule"/>
</dbReference>
<sequence>MCRNSLALQQTLSNITASREVALDQAKNFYELLCMEPDDILTNIVEKGAQFTEMQYLNALQLSCKARGITDTNALASYQQKLSDILGAKPSTGIVV</sequence>
<protein>
    <recommendedName>
        <fullName evidence="1">Exocyst complex component Sec8</fullName>
    </recommendedName>
</protein>
<dbReference type="PANTHER" id="PTHR14146:SF0">
    <property type="entry name" value="EXOCYST COMPLEX COMPONENT 4"/>
    <property type="match status" value="1"/>
</dbReference>